<gene>
    <name evidence="2" type="ORF">PILCRDRAFT_63031</name>
</gene>
<dbReference type="Gene3D" id="3.30.1780.10">
    <property type="entry name" value="ornithine cyclodeaminase, domain 1"/>
    <property type="match status" value="1"/>
</dbReference>
<dbReference type="AlphaFoldDB" id="A0A0C3GB42"/>
<reference evidence="2 3" key="1">
    <citation type="submission" date="2014-04" db="EMBL/GenBank/DDBJ databases">
        <authorList>
            <consortium name="DOE Joint Genome Institute"/>
            <person name="Kuo A."/>
            <person name="Tarkka M."/>
            <person name="Buscot F."/>
            <person name="Kohler A."/>
            <person name="Nagy L.G."/>
            <person name="Floudas D."/>
            <person name="Copeland A."/>
            <person name="Barry K.W."/>
            <person name="Cichocki N."/>
            <person name="Veneault-Fourrey C."/>
            <person name="LaButti K."/>
            <person name="Lindquist E.A."/>
            <person name="Lipzen A."/>
            <person name="Lundell T."/>
            <person name="Morin E."/>
            <person name="Murat C."/>
            <person name="Sun H."/>
            <person name="Tunlid A."/>
            <person name="Henrissat B."/>
            <person name="Grigoriev I.V."/>
            <person name="Hibbett D.S."/>
            <person name="Martin F."/>
            <person name="Nordberg H.P."/>
            <person name="Cantor M.N."/>
            <person name="Hua S.X."/>
        </authorList>
    </citation>
    <scope>NUCLEOTIDE SEQUENCE [LARGE SCALE GENOMIC DNA]</scope>
    <source>
        <strain evidence="2 3">F 1598</strain>
    </source>
</reference>
<dbReference type="InterPro" id="IPR003462">
    <property type="entry name" value="ODC_Mu_crystall"/>
</dbReference>
<dbReference type="InterPro" id="IPR036291">
    <property type="entry name" value="NAD(P)-bd_dom_sf"/>
</dbReference>
<dbReference type="PIRSF" id="PIRSF001439">
    <property type="entry name" value="CryM"/>
    <property type="match status" value="1"/>
</dbReference>
<protein>
    <recommendedName>
        <fullName evidence="4">Ornithine cyclodeaminase</fullName>
    </recommendedName>
</protein>
<evidence type="ECO:0000313" key="2">
    <source>
        <dbReference type="EMBL" id="KIM87851.1"/>
    </source>
</evidence>
<evidence type="ECO:0008006" key="4">
    <source>
        <dbReference type="Google" id="ProtNLM"/>
    </source>
</evidence>
<dbReference type="FunCoup" id="A0A0C3GB42">
    <property type="interactions" value="317"/>
</dbReference>
<comment type="similarity">
    <text evidence="1">Belongs to the ornithine cyclodeaminase/mu-crystallin family.</text>
</comment>
<dbReference type="SUPFAM" id="SSF51735">
    <property type="entry name" value="NAD(P)-binding Rossmann-fold domains"/>
    <property type="match status" value="1"/>
</dbReference>
<dbReference type="STRING" id="765440.A0A0C3GB42"/>
<dbReference type="HOGENOM" id="CLU_042088_0_0_1"/>
<dbReference type="GO" id="GO:0005737">
    <property type="term" value="C:cytoplasm"/>
    <property type="evidence" value="ECO:0007669"/>
    <property type="project" value="TreeGrafter"/>
</dbReference>
<evidence type="ECO:0000313" key="3">
    <source>
        <dbReference type="Proteomes" id="UP000054166"/>
    </source>
</evidence>
<name>A0A0C3GB42_PILCF</name>
<dbReference type="OrthoDB" id="41492at2759"/>
<dbReference type="PANTHER" id="PTHR13812:SF19">
    <property type="entry name" value="KETIMINE REDUCTASE MU-CRYSTALLIN"/>
    <property type="match status" value="1"/>
</dbReference>
<accession>A0A0C3GB42</accession>
<evidence type="ECO:0000256" key="1">
    <source>
        <dbReference type="ARBA" id="ARBA00008903"/>
    </source>
</evidence>
<proteinExistence type="inferred from homology"/>
<keyword evidence="3" id="KW-1185">Reference proteome</keyword>
<reference evidence="3" key="2">
    <citation type="submission" date="2015-01" db="EMBL/GenBank/DDBJ databases">
        <title>Evolutionary Origins and Diversification of the Mycorrhizal Mutualists.</title>
        <authorList>
            <consortium name="DOE Joint Genome Institute"/>
            <consortium name="Mycorrhizal Genomics Consortium"/>
            <person name="Kohler A."/>
            <person name="Kuo A."/>
            <person name="Nagy L.G."/>
            <person name="Floudas D."/>
            <person name="Copeland A."/>
            <person name="Barry K.W."/>
            <person name="Cichocki N."/>
            <person name="Veneault-Fourrey C."/>
            <person name="LaButti K."/>
            <person name="Lindquist E.A."/>
            <person name="Lipzen A."/>
            <person name="Lundell T."/>
            <person name="Morin E."/>
            <person name="Murat C."/>
            <person name="Riley R."/>
            <person name="Ohm R."/>
            <person name="Sun H."/>
            <person name="Tunlid A."/>
            <person name="Henrissat B."/>
            <person name="Grigoriev I.V."/>
            <person name="Hibbett D.S."/>
            <person name="Martin F."/>
        </authorList>
    </citation>
    <scope>NUCLEOTIDE SEQUENCE [LARGE SCALE GENOMIC DNA]</scope>
    <source>
        <strain evidence="3">F 1598</strain>
    </source>
</reference>
<dbReference type="EMBL" id="KN832978">
    <property type="protein sequence ID" value="KIM87851.1"/>
    <property type="molecule type" value="Genomic_DNA"/>
</dbReference>
<sequence>MSLLVLSDSDVNSITSTLSPEELMTLMASVFASLSVLQGVCSPHRTSIQTHNHKVLFMPSRIDSIGTAVKVVSVPTSVEAATRGLPASTLMMDEVTGSVRAIVNAKNLTAIRTAAGSVLATHLLGPTHPHNLVAFGAGGQIEAHVDLHLRAFPSIATCVIINRSDNERLSNLLAILRSRFSRIEFQGIVPDQHNQQLIGQHLLEADIICTATSSCFPLFDSSFVRKGVHINLIGSYTPNMLEVETDVIRRAGKIAVDSKAACLIEAGELIRAGIDKTGLVELGELARIDGNGNIVKDETKCASVKAGGDITIFKSVGVGLQDVAITDLIVNRARRMGIGINISSYDIL</sequence>
<dbReference type="Gene3D" id="3.40.50.720">
    <property type="entry name" value="NAD(P)-binding Rossmann-like Domain"/>
    <property type="match status" value="1"/>
</dbReference>
<dbReference type="InParanoid" id="A0A0C3GB42"/>
<organism evidence="2 3">
    <name type="scientific">Piloderma croceum (strain F 1598)</name>
    <dbReference type="NCBI Taxonomy" id="765440"/>
    <lineage>
        <taxon>Eukaryota</taxon>
        <taxon>Fungi</taxon>
        <taxon>Dikarya</taxon>
        <taxon>Basidiomycota</taxon>
        <taxon>Agaricomycotina</taxon>
        <taxon>Agaricomycetes</taxon>
        <taxon>Agaricomycetidae</taxon>
        <taxon>Atheliales</taxon>
        <taxon>Atheliaceae</taxon>
        <taxon>Piloderma</taxon>
    </lineage>
</organism>
<dbReference type="Pfam" id="PF02423">
    <property type="entry name" value="OCD_Mu_crystall"/>
    <property type="match status" value="1"/>
</dbReference>
<dbReference type="InterPro" id="IPR023401">
    <property type="entry name" value="ODC_N"/>
</dbReference>
<dbReference type="Proteomes" id="UP000054166">
    <property type="component" value="Unassembled WGS sequence"/>
</dbReference>
<dbReference type="PANTHER" id="PTHR13812">
    <property type="entry name" value="KETIMINE REDUCTASE MU-CRYSTALLIN"/>
    <property type="match status" value="1"/>
</dbReference>